<dbReference type="SUPFAM" id="SSF56322">
    <property type="entry name" value="ADC synthase"/>
    <property type="match status" value="1"/>
</dbReference>
<dbReference type="EMBL" id="LK996017">
    <property type="protein sequence ID" value="CDX03314.1"/>
    <property type="molecule type" value="Genomic_DNA"/>
</dbReference>
<gene>
    <name evidence="6" type="ORF">DPCES_3428</name>
</gene>
<accession>A0A098B359</accession>
<dbReference type="InterPro" id="IPR019999">
    <property type="entry name" value="Anth_synth_I-like"/>
</dbReference>
<organism evidence="6">
    <name type="scientific">Desulfitobacterium hafniense</name>
    <name type="common">Desulfitobacterium frappieri</name>
    <dbReference type="NCBI Taxonomy" id="49338"/>
    <lineage>
        <taxon>Bacteria</taxon>
        <taxon>Bacillati</taxon>
        <taxon>Bacillota</taxon>
        <taxon>Clostridia</taxon>
        <taxon>Eubacteriales</taxon>
        <taxon>Desulfitobacteriaceae</taxon>
        <taxon>Desulfitobacterium</taxon>
    </lineage>
</organism>
<dbReference type="RefSeq" id="WP_208925968.1">
    <property type="nucleotide sequence ID" value="NZ_LK996017.1"/>
</dbReference>
<proteinExistence type="predicted"/>
<reference evidence="6" key="1">
    <citation type="submission" date="2014-07" db="EMBL/GenBank/DDBJ databases">
        <authorList>
            <person name="Hornung V.Bastian."/>
        </authorList>
    </citation>
    <scope>NUCLEOTIDE SEQUENCE</scope>
    <source>
        <strain evidence="6">PCE-S</strain>
    </source>
</reference>
<dbReference type="AlphaFoldDB" id="A0A098B359"/>
<keyword evidence="4 6" id="KW-0456">Lyase</keyword>
<dbReference type="PRINTS" id="PR00095">
    <property type="entry name" value="ANTSNTHASEI"/>
</dbReference>
<feature type="domain" description="Chorismate-utilising enzyme C-terminal" evidence="5">
    <location>
        <begin position="221"/>
        <end position="472"/>
    </location>
</feature>
<dbReference type="GO" id="GO:0046872">
    <property type="term" value="F:metal ion binding"/>
    <property type="evidence" value="ECO:0007669"/>
    <property type="project" value="UniProtKB-KW"/>
</dbReference>
<dbReference type="Pfam" id="PF00425">
    <property type="entry name" value="Chorismate_bind"/>
    <property type="match status" value="1"/>
</dbReference>
<dbReference type="PATRIC" id="fig|49338.4.peg.3684"/>
<keyword evidence="2" id="KW-0479">Metal-binding</keyword>
<protein>
    <submittedName>
        <fullName evidence="6">Anthranilate synthase component 1</fullName>
        <ecNumber evidence="6">4.1.3.27</ecNumber>
    </submittedName>
</protein>
<comment type="cofactor">
    <cofactor evidence="1">
        <name>Mg(2+)</name>
        <dbReference type="ChEBI" id="CHEBI:18420"/>
    </cofactor>
</comment>
<sequence>MRMIQKEWRLDPFPSPHSDWVMNLHQFSETLGEKCYTLLEGNEEEHQRTYYGFGEGWILSPETREPGLPPDPLAHLRDFCRQNFPARSCESGIIGYLDYEWGLLWQKPKATTAKPSYFFRLCPINLVFLPSSQKVILEIFSEDDSELSRLYDHWSTHLEDWISQNHCQDHNHCQSHHHCQDHNHLQEATPSGIAAPEIPTKHPSDPVTRPNQWQANFQPGEFISRVEKIKEYIHSGDIFQAVLSQRFTLEKTIDPWSAYQKLRIVNPSPWLFCLFGEKETLVGSSPELLLSSIGSQIQTRPIAGTRPRGKDPLEDRQLEQELLDDAKEMAEHAMLVDLGRNDLGRVSDYGSVSVGKFCSVERFSHVMHIVSSVEGRLAETYDSLDALKAVLPAGTLSGAPKVRAMEILQDLEPTRRGPYGGALGIYRWNGDLDFCITIRTLMIRDDEVSVQSGAGIVFDSIPQREYEETLHKAKALFKVVEDL</sequence>
<dbReference type="GO" id="GO:0004049">
    <property type="term" value="F:anthranilate synthase activity"/>
    <property type="evidence" value="ECO:0007669"/>
    <property type="project" value="UniProtKB-EC"/>
</dbReference>
<evidence type="ECO:0000259" key="5">
    <source>
        <dbReference type="Pfam" id="PF00425"/>
    </source>
</evidence>
<evidence type="ECO:0000313" key="6">
    <source>
        <dbReference type="EMBL" id="CDX03314.1"/>
    </source>
</evidence>
<dbReference type="GO" id="GO:0000162">
    <property type="term" value="P:L-tryptophan biosynthetic process"/>
    <property type="evidence" value="ECO:0007669"/>
    <property type="project" value="TreeGrafter"/>
</dbReference>
<evidence type="ECO:0000256" key="3">
    <source>
        <dbReference type="ARBA" id="ARBA00022842"/>
    </source>
</evidence>
<name>A0A098B359_DESHA</name>
<evidence type="ECO:0000256" key="1">
    <source>
        <dbReference type="ARBA" id="ARBA00001946"/>
    </source>
</evidence>
<keyword evidence="3" id="KW-0460">Magnesium</keyword>
<dbReference type="EC" id="4.1.3.27" evidence="6"/>
<dbReference type="PANTHER" id="PTHR11236">
    <property type="entry name" value="AMINOBENZOATE/ANTHRANILATE SYNTHASE"/>
    <property type="match status" value="1"/>
</dbReference>
<evidence type="ECO:0000256" key="2">
    <source>
        <dbReference type="ARBA" id="ARBA00022723"/>
    </source>
</evidence>
<dbReference type="InterPro" id="IPR015890">
    <property type="entry name" value="Chorismate_C"/>
</dbReference>
<dbReference type="Gene3D" id="3.60.120.10">
    <property type="entry name" value="Anthranilate synthase"/>
    <property type="match status" value="1"/>
</dbReference>
<evidence type="ECO:0000256" key="4">
    <source>
        <dbReference type="ARBA" id="ARBA00023239"/>
    </source>
</evidence>
<dbReference type="InterPro" id="IPR005801">
    <property type="entry name" value="ADC_synthase"/>
</dbReference>
<dbReference type="PANTHER" id="PTHR11236:SF48">
    <property type="entry name" value="ISOCHORISMATE SYNTHASE MENF"/>
    <property type="match status" value="1"/>
</dbReference>